<evidence type="ECO:0000313" key="11">
    <source>
        <dbReference type="Proteomes" id="UP000002010"/>
    </source>
</evidence>
<feature type="region of interest" description="Disordered" evidence="8">
    <location>
        <begin position="432"/>
        <end position="459"/>
    </location>
</feature>
<evidence type="ECO:0000256" key="4">
    <source>
        <dbReference type="ARBA" id="ARBA00022723"/>
    </source>
</evidence>
<dbReference type="InterPro" id="IPR024007">
    <property type="entry name" value="FeFe-hyd_mat_HydG"/>
</dbReference>
<dbReference type="Pfam" id="PF18128">
    <property type="entry name" value="HydF_dimer"/>
    <property type="match status" value="1"/>
</dbReference>
<dbReference type="InterPro" id="IPR007197">
    <property type="entry name" value="rSAM"/>
</dbReference>
<comment type="cofactor">
    <cofactor evidence="1">
        <name>[4Fe-4S] cluster</name>
        <dbReference type="ChEBI" id="CHEBI:49883"/>
    </cofactor>
</comment>
<dbReference type="InterPro" id="IPR027417">
    <property type="entry name" value="P-loop_NTPase"/>
</dbReference>
<dbReference type="SFLD" id="SFLDG01081">
    <property type="entry name" value="cleavage_of_the_Ca-Cb_bond_in"/>
    <property type="match status" value="1"/>
</dbReference>
<keyword evidence="3" id="KW-0949">S-adenosyl-L-methionine</keyword>
<dbReference type="InterPro" id="IPR023873">
    <property type="entry name" value="FeFe-hyd_GTPase_HydF"/>
</dbReference>
<dbReference type="PROSITE" id="PS51918">
    <property type="entry name" value="RADICAL_SAM"/>
    <property type="match status" value="1"/>
</dbReference>
<dbReference type="SMART" id="SM00729">
    <property type="entry name" value="Elp3"/>
    <property type="match status" value="1"/>
</dbReference>
<dbReference type="STRING" id="557598.LHK_02327"/>
<dbReference type="GO" id="GO:0051539">
    <property type="term" value="F:4 iron, 4 sulfur cluster binding"/>
    <property type="evidence" value="ECO:0007669"/>
    <property type="project" value="UniProtKB-KW"/>
</dbReference>
<evidence type="ECO:0000259" key="9">
    <source>
        <dbReference type="PROSITE" id="PS51918"/>
    </source>
</evidence>
<dbReference type="CDD" id="cd00880">
    <property type="entry name" value="Era_like"/>
    <property type="match status" value="1"/>
</dbReference>
<dbReference type="InterPro" id="IPR010722">
    <property type="entry name" value="BATS_dom"/>
</dbReference>
<dbReference type="SFLD" id="SFLDG01060">
    <property type="entry name" value="BATS_domain_containing"/>
    <property type="match status" value="1"/>
</dbReference>
<evidence type="ECO:0000256" key="1">
    <source>
        <dbReference type="ARBA" id="ARBA00001966"/>
    </source>
</evidence>
<dbReference type="GO" id="GO:0044272">
    <property type="term" value="P:sulfur compound biosynthetic process"/>
    <property type="evidence" value="ECO:0007669"/>
    <property type="project" value="UniProtKB-ARBA"/>
</dbReference>
<name>C1DAX1_LARHH</name>
<dbReference type="EMBL" id="CP001154">
    <property type="protein sequence ID" value="ACO75310.1"/>
    <property type="molecule type" value="Genomic_DNA"/>
</dbReference>
<dbReference type="InterPro" id="IPR058240">
    <property type="entry name" value="rSAM_sf"/>
</dbReference>
<dbReference type="KEGG" id="lhk:LHK_02327"/>
<dbReference type="Pfam" id="PF01926">
    <property type="entry name" value="MMR_HSR1"/>
    <property type="match status" value="1"/>
</dbReference>
<dbReference type="InterPro" id="IPR013785">
    <property type="entry name" value="Aldolase_TIM"/>
</dbReference>
<dbReference type="InterPro" id="IPR041606">
    <property type="entry name" value="HydF_dimer"/>
</dbReference>
<dbReference type="Proteomes" id="UP000002010">
    <property type="component" value="Chromosome"/>
</dbReference>
<dbReference type="Gene3D" id="3.40.50.11420">
    <property type="match status" value="1"/>
</dbReference>
<dbReference type="NCBIfam" id="TIGR00231">
    <property type="entry name" value="small_GTP"/>
    <property type="match status" value="1"/>
</dbReference>
<feature type="domain" description="Radical SAM core" evidence="9">
    <location>
        <begin position="78"/>
        <end position="311"/>
    </location>
</feature>
<dbReference type="eggNOG" id="COG0502">
    <property type="taxonomic scope" value="Bacteria"/>
</dbReference>
<evidence type="ECO:0000313" key="10">
    <source>
        <dbReference type="EMBL" id="ACO75310.1"/>
    </source>
</evidence>
<dbReference type="Pfam" id="PF18133">
    <property type="entry name" value="HydF_tetramer"/>
    <property type="match status" value="1"/>
</dbReference>
<dbReference type="InterPro" id="IPR006073">
    <property type="entry name" value="GTP-bd"/>
</dbReference>
<dbReference type="PANTHER" id="PTHR43583">
    <property type="entry name" value="2-IMINOACETATE SYNTHASE"/>
    <property type="match status" value="1"/>
</dbReference>
<dbReference type="GO" id="GO:0003824">
    <property type="term" value="F:catalytic activity"/>
    <property type="evidence" value="ECO:0007669"/>
    <property type="project" value="InterPro"/>
</dbReference>
<dbReference type="Gene3D" id="3.40.50.11410">
    <property type="match status" value="1"/>
</dbReference>
<dbReference type="NCBIfam" id="TIGR03955">
    <property type="entry name" value="rSAM_HydG"/>
    <property type="match status" value="1"/>
</dbReference>
<organism evidence="10 11">
    <name type="scientific">Laribacter hongkongensis (strain HLHK9)</name>
    <dbReference type="NCBI Taxonomy" id="557598"/>
    <lineage>
        <taxon>Bacteria</taxon>
        <taxon>Pseudomonadati</taxon>
        <taxon>Pseudomonadota</taxon>
        <taxon>Betaproteobacteria</taxon>
        <taxon>Neisseriales</taxon>
        <taxon>Aquaspirillaceae</taxon>
        <taxon>Laribacter</taxon>
    </lineage>
</organism>
<dbReference type="Gene3D" id="3.20.20.70">
    <property type="entry name" value="Aldolase class I"/>
    <property type="match status" value="1"/>
</dbReference>
<keyword evidence="5" id="KW-0408">Iron</keyword>
<dbReference type="Gene3D" id="3.40.50.300">
    <property type="entry name" value="P-loop containing nucleotide triphosphate hydrolases"/>
    <property type="match status" value="1"/>
</dbReference>
<dbReference type="Pfam" id="PF06968">
    <property type="entry name" value="BATS"/>
    <property type="match status" value="1"/>
</dbReference>
<evidence type="ECO:0000256" key="7">
    <source>
        <dbReference type="ARBA" id="ARBA00034078"/>
    </source>
</evidence>
<reference evidence="10 11" key="1">
    <citation type="journal article" date="2009" name="PLoS Genet.">
        <title>The complete genome and proteome of Laribacter hongkongensis reveal potential mechanisms for adaptations to different temperatures and habitats.</title>
        <authorList>
            <person name="Woo P.C."/>
            <person name="Lau S.K."/>
            <person name="Tse H."/>
            <person name="Teng J.L."/>
            <person name="Curreem S.O."/>
            <person name="Tsang A.K."/>
            <person name="Fan R.Y."/>
            <person name="Wong G.K."/>
            <person name="Huang Y."/>
            <person name="Loman N.J."/>
            <person name="Snyder L.A."/>
            <person name="Cai J.J."/>
            <person name="Huang J.D."/>
            <person name="Mak W."/>
            <person name="Pallen M.J."/>
            <person name="Lok S."/>
            <person name="Yuen K.Y."/>
        </authorList>
    </citation>
    <scope>NUCLEOTIDE SEQUENCE [LARGE SCALE GENOMIC DNA]</scope>
    <source>
        <strain evidence="10 11">HLHK9</strain>
    </source>
</reference>
<keyword evidence="2" id="KW-0004">4Fe-4S</keyword>
<dbReference type="SMART" id="SM00876">
    <property type="entry name" value="BATS"/>
    <property type="match status" value="1"/>
</dbReference>
<evidence type="ECO:0000256" key="8">
    <source>
        <dbReference type="SAM" id="MobiDB-lite"/>
    </source>
</evidence>
<dbReference type="GO" id="GO:0005525">
    <property type="term" value="F:GTP binding"/>
    <property type="evidence" value="ECO:0007669"/>
    <property type="project" value="InterPro"/>
</dbReference>
<dbReference type="RefSeq" id="WP_012697796.1">
    <property type="nucleotide sequence ID" value="NC_012559.1"/>
</dbReference>
<comment type="cofactor">
    <cofactor evidence="7">
        <name>[2Fe-2S] cluster</name>
        <dbReference type="ChEBI" id="CHEBI:190135"/>
    </cofactor>
</comment>
<dbReference type="InterPro" id="IPR006638">
    <property type="entry name" value="Elp3/MiaA/NifB-like_rSAM"/>
</dbReference>
<dbReference type="AlphaFoldDB" id="C1DAX1"/>
<dbReference type="CDD" id="cd01335">
    <property type="entry name" value="Radical_SAM"/>
    <property type="match status" value="1"/>
</dbReference>
<dbReference type="SUPFAM" id="SSF52540">
    <property type="entry name" value="P-loop containing nucleoside triphosphate hydrolases"/>
    <property type="match status" value="1"/>
</dbReference>
<dbReference type="InterPro" id="IPR040644">
    <property type="entry name" value="HydF_tetramer"/>
</dbReference>
<keyword evidence="6" id="KW-0411">Iron-sulfur</keyword>
<dbReference type="HOGENOM" id="CLU_326201_0_0_4"/>
<protein>
    <submittedName>
        <fullName evidence="10">ThiH</fullName>
    </submittedName>
</protein>
<gene>
    <name evidence="10" type="primary">thiH</name>
    <name evidence="10" type="ordered locus">LHK_02327</name>
</gene>
<proteinExistence type="predicted"/>
<dbReference type="Pfam" id="PF04055">
    <property type="entry name" value="Radical_SAM"/>
    <property type="match status" value="1"/>
</dbReference>
<sequence length="883" mass="96073">MSDLHDTQADWLAPAAIEAALADAVADPVRVQEILARARELKGLDFADVAALTLIDSAELCEALFATAREVKEAIYGRRMVLFAPLYISNLCKNECSYCAFRRSNKDIQRHALDMDAIRHEARQLIDQGQKRVLLVAGEGYPAARGGFRYVLDAIEAVYSVTHAHGNIRRLNVNVAPLELAQFHDLKAAEIGTYQLFQETYHRAAYARVHLGGQKTDFDWRCSAMDRAMLAGIDDVGLGVLFGLHDWRFELLSLMQHAAHLEDRFGVGPHTISVPRIEPAEGAPLSEAPPAGVSDLDFKKIIAILRLAVPYTGLILSTRESAAMRREACALGVSQISAGSRTNPGGYGADEDSTGQFQLGDHRSLEEVVAELAASGYVPSFCTACYRAGRTGKDFMDLAKPGADQAQVRSQCRDHPPGIPVRLRQPGHAAGRLAGHCRSTGRHGAENAPQRRKNARHDPRRPARHLLLRRTMLTTPRGVMPHIGLFGCRNAGKSSWFNALTGQERAIVSARPGSTTDPVEKAYELLPFGPVLFVDTAGLDDEGELGMLRVQKTRAVLARVDLVVLLVSPGGLRDEDRVVLREARARGVPYLVLVNHCDVERPAHDVLAALQQEAGRCLTVSSLSDDDVAEVRQALLALLQPPAGEPVPVLVGDLLAPQDLVLLVVPIDISAPKGRLILPQVMTLREVLDRDACALVVKEQDYAARLARLDVPPALVVCDSQVVQPVVQQTPDTVPLTTFSILMSRFKGDMVQLAQGAGCIRRLLPGDRVLIAEACSHHAQDDDIGRVKIPRLLSRAANGPLEVDVVAGRDFPDDLSGYQLVVQCGGCMVTRQDMLARQRQAARQGVPVTNYGMAISVAQGVIERTLACFPAALEAYRQAGRQH</sequence>
<dbReference type="InterPro" id="IPR034428">
    <property type="entry name" value="ThiH/NoCL/HydG-like"/>
</dbReference>
<keyword evidence="11" id="KW-1185">Reference proteome</keyword>
<evidence type="ECO:0000256" key="6">
    <source>
        <dbReference type="ARBA" id="ARBA00023014"/>
    </source>
</evidence>
<dbReference type="GO" id="GO:0042364">
    <property type="term" value="P:water-soluble vitamin biosynthetic process"/>
    <property type="evidence" value="ECO:0007669"/>
    <property type="project" value="UniProtKB-ARBA"/>
</dbReference>
<dbReference type="NCBIfam" id="TIGR03918">
    <property type="entry name" value="GTP_HydF"/>
    <property type="match status" value="1"/>
</dbReference>
<evidence type="ECO:0000256" key="2">
    <source>
        <dbReference type="ARBA" id="ARBA00022485"/>
    </source>
</evidence>
<dbReference type="SUPFAM" id="SSF102114">
    <property type="entry name" value="Radical SAM enzymes"/>
    <property type="match status" value="1"/>
</dbReference>
<keyword evidence="4" id="KW-0479">Metal-binding</keyword>
<dbReference type="eggNOG" id="COG0486">
    <property type="taxonomic scope" value="Bacteria"/>
</dbReference>
<dbReference type="PANTHER" id="PTHR43583:SF2">
    <property type="entry name" value="THIAZOLE BIOSYNTHESIS PROTEIN"/>
    <property type="match status" value="1"/>
</dbReference>
<evidence type="ECO:0000256" key="3">
    <source>
        <dbReference type="ARBA" id="ARBA00022691"/>
    </source>
</evidence>
<dbReference type="GO" id="GO:0046872">
    <property type="term" value="F:metal ion binding"/>
    <property type="evidence" value="ECO:0007669"/>
    <property type="project" value="UniProtKB-KW"/>
</dbReference>
<accession>C1DAX1</accession>
<evidence type="ECO:0000256" key="5">
    <source>
        <dbReference type="ARBA" id="ARBA00023004"/>
    </source>
</evidence>
<dbReference type="InterPro" id="IPR005225">
    <property type="entry name" value="Small_GTP-bd"/>
</dbReference>
<dbReference type="SFLD" id="SFLDS00029">
    <property type="entry name" value="Radical_SAM"/>
    <property type="match status" value="1"/>
</dbReference>